<evidence type="ECO:0000313" key="7">
    <source>
        <dbReference type="RefSeq" id="XP_005101054.1"/>
    </source>
</evidence>
<organism evidence="6 7">
    <name type="scientific">Aplysia californica</name>
    <name type="common">California sea hare</name>
    <dbReference type="NCBI Taxonomy" id="6500"/>
    <lineage>
        <taxon>Eukaryota</taxon>
        <taxon>Metazoa</taxon>
        <taxon>Spiralia</taxon>
        <taxon>Lophotrochozoa</taxon>
        <taxon>Mollusca</taxon>
        <taxon>Gastropoda</taxon>
        <taxon>Heterobranchia</taxon>
        <taxon>Euthyneura</taxon>
        <taxon>Tectipleura</taxon>
        <taxon>Aplysiida</taxon>
        <taxon>Aplysioidea</taxon>
        <taxon>Aplysiidae</taxon>
        <taxon>Aplysia</taxon>
    </lineage>
</organism>
<sequence length="180" mass="19740">MGLGETSLKWRLAIMLQFLGFLLGIAAVSSTYISAAEVIPNREHHVGFWDICFDTQTYGCQDYPEYLSSIGEDADWVYACRGLVVVSLIAGVFGMLVSIYLAYMASGIHMASLVTAVLNFLAVVSGLIGSIVFLVNSLQILKDQLQMDVYPSWSFAVIIIGLSFYFLAAITHIFELCTAN</sequence>
<dbReference type="Pfam" id="PF00822">
    <property type="entry name" value="PMP22_Claudin"/>
    <property type="match status" value="1"/>
</dbReference>
<dbReference type="Gene3D" id="1.20.140.150">
    <property type="match status" value="1"/>
</dbReference>
<keyword evidence="4 5" id="KW-0472">Membrane</keyword>
<dbReference type="Proteomes" id="UP000694888">
    <property type="component" value="Unplaced"/>
</dbReference>
<feature type="transmembrane region" description="Helical" evidence="5">
    <location>
        <begin position="155"/>
        <end position="174"/>
    </location>
</feature>
<evidence type="ECO:0000256" key="1">
    <source>
        <dbReference type="ARBA" id="ARBA00004141"/>
    </source>
</evidence>
<dbReference type="InterPro" id="IPR004031">
    <property type="entry name" value="PMP22/EMP/MP20/Claudin"/>
</dbReference>
<feature type="transmembrane region" description="Helical" evidence="5">
    <location>
        <begin position="113"/>
        <end position="135"/>
    </location>
</feature>
<keyword evidence="2 5" id="KW-0812">Transmembrane</keyword>
<evidence type="ECO:0000256" key="2">
    <source>
        <dbReference type="ARBA" id="ARBA00022692"/>
    </source>
</evidence>
<dbReference type="GeneID" id="101859493"/>
<keyword evidence="3 5" id="KW-1133">Transmembrane helix</keyword>
<protein>
    <submittedName>
        <fullName evidence="7">Uncharacterized protein LOC101859493</fullName>
    </submittedName>
</protein>
<gene>
    <name evidence="7" type="primary">LOC101859493</name>
</gene>
<proteinExistence type="predicted"/>
<evidence type="ECO:0000256" key="3">
    <source>
        <dbReference type="ARBA" id="ARBA00022989"/>
    </source>
</evidence>
<evidence type="ECO:0000256" key="4">
    <source>
        <dbReference type="ARBA" id="ARBA00023136"/>
    </source>
</evidence>
<name>A0ABM0JTE9_APLCA</name>
<keyword evidence="6" id="KW-1185">Reference proteome</keyword>
<evidence type="ECO:0000256" key="5">
    <source>
        <dbReference type="SAM" id="Phobius"/>
    </source>
</evidence>
<evidence type="ECO:0000313" key="6">
    <source>
        <dbReference type="Proteomes" id="UP000694888"/>
    </source>
</evidence>
<accession>A0ABM0JTE9</accession>
<comment type="subcellular location">
    <subcellularLocation>
        <location evidence="1">Membrane</location>
        <topology evidence="1">Multi-pass membrane protein</topology>
    </subcellularLocation>
</comment>
<reference evidence="7" key="1">
    <citation type="submission" date="2025-08" db="UniProtKB">
        <authorList>
            <consortium name="RefSeq"/>
        </authorList>
    </citation>
    <scope>IDENTIFICATION</scope>
</reference>
<dbReference type="RefSeq" id="XP_005101054.1">
    <property type="nucleotide sequence ID" value="XM_005100997.3"/>
</dbReference>
<feature type="transmembrane region" description="Helical" evidence="5">
    <location>
        <begin position="76"/>
        <end position="101"/>
    </location>
</feature>